<evidence type="ECO:0000259" key="3">
    <source>
        <dbReference type="PROSITE" id="PS51186"/>
    </source>
</evidence>
<dbReference type="InterPro" id="IPR016181">
    <property type="entry name" value="Acyl_CoA_acyltransferase"/>
</dbReference>
<evidence type="ECO:0000256" key="1">
    <source>
        <dbReference type="ARBA" id="ARBA00022679"/>
    </source>
</evidence>
<comment type="caution">
    <text evidence="4">The sequence shown here is derived from an EMBL/GenBank/DDBJ whole genome shotgun (WGS) entry which is preliminary data.</text>
</comment>
<proteinExistence type="predicted"/>
<dbReference type="SUPFAM" id="SSF55729">
    <property type="entry name" value="Acyl-CoA N-acyltransferases (Nat)"/>
    <property type="match status" value="1"/>
</dbReference>
<keyword evidence="5" id="KW-1185">Reference proteome</keyword>
<accession>A0A918NWW5</accession>
<evidence type="ECO:0000313" key="5">
    <source>
        <dbReference type="Proteomes" id="UP000645257"/>
    </source>
</evidence>
<gene>
    <name evidence="4" type="primary">yhfO</name>
    <name evidence="4" type="ORF">GCM10011289_01930</name>
</gene>
<name>A0A918NWW5_9NEIS</name>
<evidence type="ECO:0000313" key="4">
    <source>
        <dbReference type="EMBL" id="GGY03247.1"/>
    </source>
</evidence>
<dbReference type="CDD" id="cd04301">
    <property type="entry name" value="NAT_SF"/>
    <property type="match status" value="1"/>
</dbReference>
<protein>
    <submittedName>
        <fullName evidence="4">N-acetyltransferase YhfO</fullName>
    </submittedName>
</protein>
<organism evidence="4 5">
    <name type="scientific">Paludibacterium paludis</name>
    <dbReference type="NCBI Taxonomy" id="1225769"/>
    <lineage>
        <taxon>Bacteria</taxon>
        <taxon>Pseudomonadati</taxon>
        <taxon>Pseudomonadota</taxon>
        <taxon>Betaproteobacteria</taxon>
        <taxon>Neisseriales</taxon>
        <taxon>Chromobacteriaceae</taxon>
        <taxon>Paludibacterium</taxon>
    </lineage>
</organism>
<dbReference type="EMBL" id="BMYX01000001">
    <property type="protein sequence ID" value="GGY03247.1"/>
    <property type="molecule type" value="Genomic_DNA"/>
</dbReference>
<dbReference type="InterPro" id="IPR050832">
    <property type="entry name" value="Bact_Acetyltransf"/>
</dbReference>
<dbReference type="AlphaFoldDB" id="A0A918NWW5"/>
<keyword evidence="2" id="KW-0012">Acyltransferase</keyword>
<reference evidence="4" key="1">
    <citation type="journal article" date="2014" name="Int. J. Syst. Evol. Microbiol.">
        <title>Complete genome sequence of Corynebacterium casei LMG S-19264T (=DSM 44701T), isolated from a smear-ripened cheese.</title>
        <authorList>
            <consortium name="US DOE Joint Genome Institute (JGI-PGF)"/>
            <person name="Walter F."/>
            <person name="Albersmeier A."/>
            <person name="Kalinowski J."/>
            <person name="Ruckert C."/>
        </authorList>
    </citation>
    <scope>NUCLEOTIDE SEQUENCE</scope>
    <source>
        <strain evidence="4">KCTC 32182</strain>
    </source>
</reference>
<dbReference type="PANTHER" id="PTHR43877">
    <property type="entry name" value="AMINOALKYLPHOSPHONATE N-ACETYLTRANSFERASE-RELATED-RELATED"/>
    <property type="match status" value="1"/>
</dbReference>
<reference evidence="4" key="2">
    <citation type="submission" date="2020-09" db="EMBL/GenBank/DDBJ databases">
        <authorList>
            <person name="Sun Q."/>
            <person name="Kim S."/>
        </authorList>
    </citation>
    <scope>NUCLEOTIDE SEQUENCE</scope>
    <source>
        <strain evidence="4">KCTC 32182</strain>
    </source>
</reference>
<dbReference type="GO" id="GO:0016747">
    <property type="term" value="F:acyltransferase activity, transferring groups other than amino-acyl groups"/>
    <property type="evidence" value="ECO:0007669"/>
    <property type="project" value="InterPro"/>
</dbReference>
<dbReference type="PROSITE" id="PS51186">
    <property type="entry name" value="GNAT"/>
    <property type="match status" value="1"/>
</dbReference>
<dbReference type="Proteomes" id="UP000645257">
    <property type="component" value="Unassembled WGS sequence"/>
</dbReference>
<dbReference type="Gene3D" id="3.40.630.30">
    <property type="match status" value="1"/>
</dbReference>
<sequence>MTTVTIRRATLADLPAVARLFNGYRQFYLQGSDLALCERFIGERMRNGESVILLAEDAGGEAVGFTQLYPTFCSVAAQPIFVLYDLFVTPHARKTGAGRALMNAARDHAKASGAARVDLSTARDNFIGQSLYESLGYERDNVYYVYNLTL</sequence>
<evidence type="ECO:0000256" key="2">
    <source>
        <dbReference type="ARBA" id="ARBA00023315"/>
    </source>
</evidence>
<dbReference type="InterPro" id="IPR000182">
    <property type="entry name" value="GNAT_dom"/>
</dbReference>
<dbReference type="Pfam" id="PF00583">
    <property type="entry name" value="Acetyltransf_1"/>
    <property type="match status" value="1"/>
</dbReference>
<feature type="domain" description="N-acetyltransferase" evidence="3">
    <location>
        <begin position="4"/>
        <end position="150"/>
    </location>
</feature>
<dbReference type="PANTHER" id="PTHR43877:SF2">
    <property type="entry name" value="AMINOALKYLPHOSPHONATE N-ACETYLTRANSFERASE-RELATED"/>
    <property type="match status" value="1"/>
</dbReference>
<dbReference type="RefSeq" id="WP_189530193.1">
    <property type="nucleotide sequence ID" value="NZ_BMYX01000001.1"/>
</dbReference>
<keyword evidence="1" id="KW-0808">Transferase</keyword>